<evidence type="ECO:0000313" key="1">
    <source>
        <dbReference type="EMBL" id="KAI5662669.1"/>
    </source>
</evidence>
<comment type="caution">
    <text evidence="1">The sequence shown here is derived from an EMBL/GenBank/DDBJ whole genome shotgun (WGS) entry which is preliminary data.</text>
</comment>
<protein>
    <submittedName>
        <fullName evidence="1">Uncharacterized protein</fullName>
    </submittedName>
</protein>
<keyword evidence="2" id="KW-1185">Reference proteome</keyword>
<dbReference type="EMBL" id="CM044705">
    <property type="protein sequence ID" value="KAI5662669.1"/>
    <property type="molecule type" value="Genomic_DNA"/>
</dbReference>
<name>A0ACC0AR87_CATRO</name>
<reference evidence="2" key="1">
    <citation type="journal article" date="2023" name="Nat. Plants">
        <title>Single-cell RNA sequencing provides a high-resolution roadmap for understanding the multicellular compartmentation of specialized metabolism.</title>
        <authorList>
            <person name="Sun S."/>
            <person name="Shen X."/>
            <person name="Li Y."/>
            <person name="Li Y."/>
            <person name="Wang S."/>
            <person name="Li R."/>
            <person name="Zhang H."/>
            <person name="Shen G."/>
            <person name="Guo B."/>
            <person name="Wei J."/>
            <person name="Xu J."/>
            <person name="St-Pierre B."/>
            <person name="Chen S."/>
            <person name="Sun C."/>
        </authorList>
    </citation>
    <scope>NUCLEOTIDE SEQUENCE [LARGE SCALE GENOMIC DNA]</scope>
</reference>
<sequence>MGNGLDGPNYGRTKRGERYRATYDGGRRSEKTRMQDRRGSYTHNENGYGDEFFGKRCYYEETTFEGDEEGVSSPKKSESEDRKKNREKENERTIEKLSKEIFEGKNEESMSEELKERECVSSHVVGPPMSSLLIEEDAPLNLMNQLVL</sequence>
<gene>
    <name evidence="1" type="ORF">M9H77_21992</name>
</gene>
<proteinExistence type="predicted"/>
<evidence type="ECO:0000313" key="2">
    <source>
        <dbReference type="Proteomes" id="UP001060085"/>
    </source>
</evidence>
<accession>A0ACC0AR87</accession>
<organism evidence="1 2">
    <name type="scientific">Catharanthus roseus</name>
    <name type="common">Madagascar periwinkle</name>
    <name type="synonym">Vinca rosea</name>
    <dbReference type="NCBI Taxonomy" id="4058"/>
    <lineage>
        <taxon>Eukaryota</taxon>
        <taxon>Viridiplantae</taxon>
        <taxon>Streptophyta</taxon>
        <taxon>Embryophyta</taxon>
        <taxon>Tracheophyta</taxon>
        <taxon>Spermatophyta</taxon>
        <taxon>Magnoliopsida</taxon>
        <taxon>eudicotyledons</taxon>
        <taxon>Gunneridae</taxon>
        <taxon>Pentapetalae</taxon>
        <taxon>asterids</taxon>
        <taxon>lamiids</taxon>
        <taxon>Gentianales</taxon>
        <taxon>Apocynaceae</taxon>
        <taxon>Rauvolfioideae</taxon>
        <taxon>Vinceae</taxon>
        <taxon>Catharanthinae</taxon>
        <taxon>Catharanthus</taxon>
    </lineage>
</organism>
<dbReference type="Proteomes" id="UP001060085">
    <property type="component" value="Linkage Group LG05"/>
</dbReference>